<keyword evidence="3 5" id="KW-1133">Transmembrane helix</keyword>
<dbReference type="EMBL" id="JOWA01000099">
    <property type="protein sequence ID" value="KEZ42564.1"/>
    <property type="molecule type" value="Genomic_DNA"/>
</dbReference>
<evidence type="ECO:0000256" key="5">
    <source>
        <dbReference type="SAM" id="Phobius"/>
    </source>
</evidence>
<accession>A0A084G5F2</accession>
<dbReference type="Proteomes" id="UP000028545">
    <property type="component" value="Unassembled WGS sequence"/>
</dbReference>
<dbReference type="OrthoDB" id="2830640at2759"/>
<sequence length="453" mass="52198">MDDYFFDEFVSECKFYLEDTQYLEIFNYSGAFEPPKLRAGVTCTSSLRLVLQENAQQPDTFSPYVITLTHDEYRAMVRGMRLPFRAIEGTGVVGPFFWSSLDQEDEDPNLQMIFRKSDVRKKGKTRGWETMLSYNFRTRMTTGYAKGTPSSDIGKAISHIRACATQIVHPLLLPMILLSYQVAPDNEIRQRQARDWLRRLEHAISGRDEIRAEESYVTAGILDMDGITRDMYECNGQVLWKKPQAYIDTILELERAMGRFKTGTGDQFTRELDKLHKSMLARTEFYMVKLKGLENYAWTTLERLRIQREALYNIAAIRESKLSLQIAKEQKYVAHAAKHDGTAMKTLSLLGALFLPGTYLASVFSMTFFNFEKGADPVIAPSLWIYFAITIPVTAAIVGTWIFFNQRRKSKFRKAQLAVEDDVEVMEREIMATIRRKTLSKESTWNSLSPRKP</sequence>
<dbReference type="VEuPathDB" id="FungiDB:SAPIO_CDS5795"/>
<dbReference type="GO" id="GO:0016020">
    <property type="term" value="C:membrane"/>
    <property type="evidence" value="ECO:0007669"/>
    <property type="project" value="UniProtKB-SubCell"/>
</dbReference>
<dbReference type="HOGENOM" id="CLU_042086_0_0_1"/>
<keyword evidence="4 5" id="KW-0472">Membrane</keyword>
<dbReference type="InterPro" id="IPR045863">
    <property type="entry name" value="CorA_TM1_TM2"/>
</dbReference>
<reference evidence="6 7" key="1">
    <citation type="journal article" date="2014" name="Genome Announc.">
        <title>Draft genome sequence of the pathogenic fungus Scedosporium apiospermum.</title>
        <authorList>
            <person name="Vandeputte P."/>
            <person name="Ghamrawi S."/>
            <person name="Rechenmann M."/>
            <person name="Iltis A."/>
            <person name="Giraud S."/>
            <person name="Fleury M."/>
            <person name="Thornton C."/>
            <person name="Delhaes L."/>
            <person name="Meyer W."/>
            <person name="Papon N."/>
            <person name="Bouchara J.P."/>
        </authorList>
    </citation>
    <scope>NUCLEOTIDE SEQUENCE [LARGE SCALE GENOMIC DNA]</scope>
    <source>
        <strain evidence="6 7">IHEM 14462</strain>
    </source>
</reference>
<evidence type="ECO:0000313" key="7">
    <source>
        <dbReference type="Proteomes" id="UP000028545"/>
    </source>
</evidence>
<keyword evidence="2 5" id="KW-0812">Transmembrane</keyword>
<comment type="subcellular location">
    <subcellularLocation>
        <location evidence="1">Membrane</location>
        <topology evidence="1">Multi-pass membrane protein</topology>
    </subcellularLocation>
</comment>
<evidence type="ECO:0000256" key="3">
    <source>
        <dbReference type="ARBA" id="ARBA00022989"/>
    </source>
</evidence>
<organism evidence="6 7">
    <name type="scientific">Pseudallescheria apiosperma</name>
    <name type="common">Scedosporium apiospermum</name>
    <dbReference type="NCBI Taxonomy" id="563466"/>
    <lineage>
        <taxon>Eukaryota</taxon>
        <taxon>Fungi</taxon>
        <taxon>Dikarya</taxon>
        <taxon>Ascomycota</taxon>
        <taxon>Pezizomycotina</taxon>
        <taxon>Sordariomycetes</taxon>
        <taxon>Hypocreomycetidae</taxon>
        <taxon>Microascales</taxon>
        <taxon>Microascaceae</taxon>
        <taxon>Scedosporium</taxon>
    </lineage>
</organism>
<feature type="transmembrane region" description="Helical" evidence="5">
    <location>
        <begin position="383"/>
        <end position="404"/>
    </location>
</feature>
<comment type="caution">
    <text evidence="6">The sequence shown here is derived from an EMBL/GenBank/DDBJ whole genome shotgun (WGS) entry which is preliminary data.</text>
</comment>
<evidence type="ECO:0000256" key="2">
    <source>
        <dbReference type="ARBA" id="ARBA00022692"/>
    </source>
</evidence>
<name>A0A084G5F2_PSEDA</name>
<evidence type="ECO:0000256" key="4">
    <source>
        <dbReference type="ARBA" id="ARBA00023136"/>
    </source>
</evidence>
<keyword evidence="7" id="KW-1185">Reference proteome</keyword>
<dbReference type="GeneID" id="27724867"/>
<evidence type="ECO:0000256" key="1">
    <source>
        <dbReference type="ARBA" id="ARBA00004141"/>
    </source>
</evidence>
<dbReference type="RefSeq" id="XP_016642363.1">
    <property type="nucleotide sequence ID" value="XM_016788047.1"/>
</dbReference>
<dbReference type="Gene3D" id="1.20.58.340">
    <property type="entry name" value="Magnesium transport protein CorA, transmembrane region"/>
    <property type="match status" value="1"/>
</dbReference>
<gene>
    <name evidence="6" type="ORF">SAPIO_CDS5795</name>
</gene>
<dbReference type="SUPFAM" id="SSF144083">
    <property type="entry name" value="Magnesium transport protein CorA, transmembrane region"/>
    <property type="match status" value="1"/>
</dbReference>
<dbReference type="OMA" id="MTFFNFQ"/>
<feature type="transmembrane region" description="Helical" evidence="5">
    <location>
        <begin position="347"/>
        <end position="371"/>
    </location>
</feature>
<proteinExistence type="predicted"/>
<dbReference type="AlphaFoldDB" id="A0A084G5F2"/>
<evidence type="ECO:0000313" key="6">
    <source>
        <dbReference type="EMBL" id="KEZ42564.1"/>
    </source>
</evidence>
<dbReference type="KEGG" id="sapo:SAPIO_CDS5795"/>
<protein>
    <submittedName>
        <fullName evidence="6">Uncharacterized protein</fullName>
    </submittedName>
</protein>